<reference evidence="2 3" key="2">
    <citation type="journal article" date="2018" name="New Phytol.">
        <title>High intraspecific genome diversity in the model arbuscular mycorrhizal symbiont Rhizophagus irregularis.</title>
        <authorList>
            <person name="Chen E.C.H."/>
            <person name="Morin E."/>
            <person name="Beaudet D."/>
            <person name="Noel J."/>
            <person name="Yildirir G."/>
            <person name="Ndikumana S."/>
            <person name="Charron P."/>
            <person name="St-Onge C."/>
            <person name="Giorgi J."/>
            <person name="Kruger M."/>
            <person name="Marton T."/>
            <person name="Ropars J."/>
            <person name="Grigoriev I.V."/>
            <person name="Hainaut M."/>
            <person name="Henrissat B."/>
            <person name="Roux C."/>
            <person name="Martin F."/>
            <person name="Corradi N."/>
        </authorList>
    </citation>
    <scope>NUCLEOTIDE SEQUENCE [LARGE SCALE GENOMIC DNA]</scope>
    <source>
        <strain evidence="2 3">DAOM 197198</strain>
    </source>
</reference>
<dbReference type="EMBL" id="AUPC02000065">
    <property type="protein sequence ID" value="POG75069.1"/>
    <property type="molecule type" value="Genomic_DNA"/>
</dbReference>
<proteinExistence type="predicted"/>
<name>A0A2P4QBR0_RHIID</name>
<feature type="compositionally biased region" description="Basic and acidic residues" evidence="1">
    <location>
        <begin position="270"/>
        <end position="283"/>
    </location>
</feature>
<feature type="compositionally biased region" description="Basic residues" evidence="1">
    <location>
        <begin position="166"/>
        <end position="177"/>
    </location>
</feature>
<feature type="compositionally biased region" description="Low complexity" evidence="1">
    <location>
        <begin position="285"/>
        <end position="303"/>
    </location>
</feature>
<dbReference type="AlphaFoldDB" id="A0A2P4QBR0"/>
<feature type="compositionally biased region" description="Basic and acidic residues" evidence="1">
    <location>
        <begin position="233"/>
        <end position="253"/>
    </location>
</feature>
<sequence>MKFHFRIHQTLSHTSQLFLLKRTPKNEKMETTQNFEVSTLSSRETNNIIYFPDLVNPPSTNTFINKIDSMDIDYPLEDENALEDFIITETQGFLVKLERELRPQPQFYALTGPGTHPGFYGAGKFETPDPVIEYIRSNCSPFKENEEHKEIIVDIENKVEKESKKEKKQAKQTKTKQTKITNFTIKSNRKSNYEEKSDNNGEASQKNTRKKSLSTSESSSKKRIKTNSGAEDEAAKFPDDDNSENKRDVERPKKSSGNNRGRPKGSLNKNKKDSITKNRKSEVDSLSTSGSTSTSPKKSTTSPMIPTREGGLGMILNTDNFIVNTAATMSSAMAITASSP</sequence>
<dbReference type="Proteomes" id="UP000018888">
    <property type="component" value="Unassembled WGS sequence"/>
</dbReference>
<gene>
    <name evidence="2" type="ORF">GLOIN_2v1570404</name>
</gene>
<feature type="region of interest" description="Disordered" evidence="1">
    <location>
        <begin position="160"/>
        <end position="312"/>
    </location>
</feature>
<dbReference type="VEuPathDB" id="FungiDB:RhiirFUN_002263"/>
<protein>
    <submittedName>
        <fullName evidence="2">Uncharacterized protein</fullName>
    </submittedName>
</protein>
<reference evidence="2 3" key="1">
    <citation type="journal article" date="2013" name="Proc. Natl. Acad. Sci. U.S.A.">
        <title>Genome of an arbuscular mycorrhizal fungus provides insight into the oldest plant symbiosis.</title>
        <authorList>
            <person name="Tisserant E."/>
            <person name="Malbreil M."/>
            <person name="Kuo A."/>
            <person name="Kohler A."/>
            <person name="Symeonidi A."/>
            <person name="Balestrini R."/>
            <person name="Charron P."/>
            <person name="Duensing N."/>
            <person name="Frei Dit Frey N."/>
            <person name="Gianinazzi-Pearson V."/>
            <person name="Gilbert L.B."/>
            <person name="Handa Y."/>
            <person name="Herr J.R."/>
            <person name="Hijri M."/>
            <person name="Koul R."/>
            <person name="Kawaguchi M."/>
            <person name="Krajinski F."/>
            <person name="Lammers P.J."/>
            <person name="Masclaux F.G."/>
            <person name="Murat C."/>
            <person name="Morin E."/>
            <person name="Ndikumana S."/>
            <person name="Pagni M."/>
            <person name="Petitpierre D."/>
            <person name="Requena N."/>
            <person name="Rosikiewicz P."/>
            <person name="Riley R."/>
            <person name="Saito K."/>
            <person name="San Clemente H."/>
            <person name="Shapiro H."/>
            <person name="van Tuinen D."/>
            <person name="Becard G."/>
            <person name="Bonfante P."/>
            <person name="Paszkowski U."/>
            <person name="Shachar-Hill Y.Y."/>
            <person name="Tuskan G.A."/>
            <person name="Young P.W."/>
            <person name="Sanders I.R."/>
            <person name="Henrissat B."/>
            <person name="Rensing S.A."/>
            <person name="Grigoriev I.V."/>
            <person name="Corradi N."/>
            <person name="Roux C."/>
            <person name="Martin F."/>
        </authorList>
    </citation>
    <scope>NUCLEOTIDE SEQUENCE [LARGE SCALE GENOMIC DNA]</scope>
    <source>
        <strain evidence="2 3">DAOM 197198</strain>
    </source>
</reference>
<keyword evidence="3" id="KW-1185">Reference proteome</keyword>
<evidence type="ECO:0000313" key="2">
    <source>
        <dbReference type="EMBL" id="POG75069.1"/>
    </source>
</evidence>
<organism evidence="2 3">
    <name type="scientific">Rhizophagus irregularis (strain DAOM 181602 / DAOM 197198 / MUCL 43194)</name>
    <name type="common">Arbuscular mycorrhizal fungus</name>
    <name type="synonym">Glomus intraradices</name>
    <dbReference type="NCBI Taxonomy" id="747089"/>
    <lineage>
        <taxon>Eukaryota</taxon>
        <taxon>Fungi</taxon>
        <taxon>Fungi incertae sedis</taxon>
        <taxon>Mucoromycota</taxon>
        <taxon>Glomeromycotina</taxon>
        <taxon>Glomeromycetes</taxon>
        <taxon>Glomerales</taxon>
        <taxon>Glomeraceae</taxon>
        <taxon>Rhizophagus</taxon>
    </lineage>
</organism>
<comment type="caution">
    <text evidence="2">The sequence shown here is derived from an EMBL/GenBank/DDBJ whole genome shotgun (WGS) entry which is preliminary data.</text>
</comment>
<evidence type="ECO:0000256" key="1">
    <source>
        <dbReference type="SAM" id="MobiDB-lite"/>
    </source>
</evidence>
<accession>A0A2P4QBR0</accession>
<evidence type="ECO:0000313" key="3">
    <source>
        <dbReference type="Proteomes" id="UP000018888"/>
    </source>
</evidence>